<evidence type="ECO:0000313" key="2">
    <source>
        <dbReference type="Proteomes" id="UP001279681"/>
    </source>
</evidence>
<comment type="caution">
    <text evidence="1">The sequence shown here is derived from an EMBL/GenBank/DDBJ whole genome shotgun (WGS) entry which is preliminary data.</text>
</comment>
<accession>A0ABU4W6G1</accession>
<organism evidence="1 2">
    <name type="scientific">Candidatus Cetobacterium colombiensis</name>
    <dbReference type="NCBI Taxonomy" id="3073100"/>
    <lineage>
        <taxon>Bacteria</taxon>
        <taxon>Fusobacteriati</taxon>
        <taxon>Fusobacteriota</taxon>
        <taxon>Fusobacteriia</taxon>
        <taxon>Fusobacteriales</taxon>
        <taxon>Fusobacteriaceae</taxon>
        <taxon>Cetobacterium</taxon>
    </lineage>
</organism>
<dbReference type="InterPro" id="IPR014061">
    <property type="entry name" value="BrxL-like"/>
</dbReference>
<dbReference type="RefSeq" id="WP_320312528.1">
    <property type="nucleotide sequence ID" value="NZ_JAVIKH010000001.1"/>
</dbReference>
<sequence>MNIKNNLNQVHQLIGATSPITFIVTMSTLTKLAIISEPNISILLCGHQSEGKSILYPLLGNEVHILSEPITSAQLRGDAKKNSDNKEDVLFSKEVCIFEECTALPMPIVSEFKSFLTSCSYNLNKKEQTTSNLSCAFIGNSYANIISNADFTIDNLLSNFSTALKDSAFLSKQAALVPHYKDFFGKRIYTEINPDHIKKFGETLFNLRSHSINLNQIHIDDKFDSRSKGLITKLTSGIIKVMYLEKAPPQHIIDGIVEYASFFHALALGKFHNPLNSKSIKFILEAIHGTTDDVEFVILYENRILVKLLNKSLCLKYAINGFGQTENLLEYNFFKENPNISIISPITKNEHNGLILHQEFNYSPLTSKLININGKITPQNTDDKFNSIVTRMISSGKIYKLPKYRGVSNITLSLITRKINKEFCINITELKKSNIGISDKSGFELITFYEYIK</sequence>
<dbReference type="Pfam" id="PF13337">
    <property type="entry name" value="BrxL_ATPase"/>
    <property type="match status" value="1"/>
</dbReference>
<reference evidence="2" key="1">
    <citation type="submission" date="2023-07" db="EMBL/GenBank/DDBJ databases">
        <authorList>
            <person name="Colorado M.A."/>
            <person name="Villamil L.M."/>
            <person name="Melo J.F."/>
            <person name="Rodriguez J.A."/>
            <person name="Ruiz R.Y."/>
        </authorList>
    </citation>
    <scope>NUCLEOTIDE SEQUENCE [LARGE SCALE GENOMIC DNA]</scope>
    <source>
        <strain evidence="2">C33</strain>
    </source>
</reference>
<name>A0ABU4W6G1_9FUSO</name>
<proteinExistence type="predicted"/>
<gene>
    <name evidence="1" type="ORF">RFV38_01155</name>
</gene>
<dbReference type="EMBL" id="JAVIKH010000001">
    <property type="protein sequence ID" value="MDX8335118.1"/>
    <property type="molecule type" value="Genomic_DNA"/>
</dbReference>
<dbReference type="Proteomes" id="UP001279681">
    <property type="component" value="Unassembled WGS sequence"/>
</dbReference>
<keyword evidence="2" id="KW-1185">Reference proteome</keyword>
<evidence type="ECO:0000313" key="1">
    <source>
        <dbReference type="EMBL" id="MDX8335118.1"/>
    </source>
</evidence>
<protein>
    <submittedName>
        <fullName evidence="1">BREX system Lon protease-like protein BrxL</fullName>
    </submittedName>
</protein>